<dbReference type="EMBL" id="JACHCC010000005">
    <property type="protein sequence ID" value="MBB6499871.1"/>
    <property type="molecule type" value="Genomic_DNA"/>
</dbReference>
<evidence type="ECO:0000259" key="1">
    <source>
        <dbReference type="Pfam" id="PF13395"/>
    </source>
</evidence>
<dbReference type="Pfam" id="PF13395">
    <property type="entry name" value="HNH_4"/>
    <property type="match status" value="1"/>
</dbReference>
<comment type="caution">
    <text evidence="2">The sequence shown here is derived from an EMBL/GenBank/DDBJ whole genome shotgun (WGS) entry which is preliminary data.</text>
</comment>
<evidence type="ECO:0000313" key="3">
    <source>
        <dbReference type="Proteomes" id="UP000521017"/>
    </source>
</evidence>
<name>A0A7X0J581_9SPHI</name>
<keyword evidence="2" id="KW-0689">Ribosomal protein</keyword>
<accession>A0A7X0J581</accession>
<organism evidence="2 3">
    <name type="scientific">Pedobacter cryoconitis</name>
    <dbReference type="NCBI Taxonomy" id="188932"/>
    <lineage>
        <taxon>Bacteria</taxon>
        <taxon>Pseudomonadati</taxon>
        <taxon>Bacteroidota</taxon>
        <taxon>Sphingobacteriia</taxon>
        <taxon>Sphingobacteriales</taxon>
        <taxon>Sphingobacteriaceae</taxon>
        <taxon>Pedobacter</taxon>
    </lineage>
</organism>
<dbReference type="Proteomes" id="UP000521017">
    <property type="component" value="Unassembled WGS sequence"/>
</dbReference>
<protein>
    <submittedName>
        <fullName evidence="2">Ribosomal protein S26</fullName>
    </submittedName>
</protein>
<feature type="domain" description="HNH nuclease" evidence="1">
    <location>
        <begin position="231"/>
        <end position="277"/>
    </location>
</feature>
<dbReference type="GO" id="GO:0005840">
    <property type="term" value="C:ribosome"/>
    <property type="evidence" value="ECO:0007669"/>
    <property type="project" value="UniProtKB-KW"/>
</dbReference>
<sequence>MITTLPFTDLQNNLLSSCFNNTAAAYKFYWFISLIEEVEKGNYLLQKQHLFAGMIANSWYTVNYFNINLGKQDQLQRAIKQIIVTENISIDEKKHVIIETLKKSQFSNIKKILNHFDAEVPHRFLGPWFPSLKGNKKEIYHLSQYFHNNCLYAVNEQEVKINPTWISYLTQNSGILKAFCYWYLGLYLQKHNPNVPDIPNKLIKPPKRNNLTKQRKEFWDIVIEHTGPIRCIYTGKMLTNDYAIEHFIPYSFVSHDLIWNLIPADKSFNNSKCDKLPPMDKYFDAYFEIQERGLITILERRHDSKFLEHYLTFIPDLASLHTMRRELLKERFKDNIQPLVTIASNNGFEFMM</sequence>
<dbReference type="InterPro" id="IPR003615">
    <property type="entry name" value="HNH_nuc"/>
</dbReference>
<dbReference type="RefSeq" id="WP_184624599.1">
    <property type="nucleotide sequence ID" value="NZ_JACHCC010000005.1"/>
</dbReference>
<proteinExistence type="predicted"/>
<evidence type="ECO:0000313" key="2">
    <source>
        <dbReference type="EMBL" id="MBB6499871.1"/>
    </source>
</evidence>
<reference evidence="2 3" key="1">
    <citation type="submission" date="2020-08" db="EMBL/GenBank/DDBJ databases">
        <title>Genomic Encyclopedia of Type Strains, Phase IV (KMG-V): Genome sequencing to study the core and pangenomes of soil and plant-associated prokaryotes.</title>
        <authorList>
            <person name="Whitman W."/>
        </authorList>
    </citation>
    <scope>NUCLEOTIDE SEQUENCE [LARGE SCALE GENOMIC DNA]</scope>
    <source>
        <strain evidence="2 3">M2T3</strain>
    </source>
</reference>
<dbReference type="Gene3D" id="1.10.30.50">
    <property type="match status" value="1"/>
</dbReference>
<keyword evidence="2" id="KW-0687">Ribonucleoprotein</keyword>
<gene>
    <name evidence="2" type="ORF">HDF25_002015</name>
</gene>
<dbReference type="AlphaFoldDB" id="A0A7X0J581"/>